<evidence type="ECO:0000313" key="1">
    <source>
        <dbReference type="EMBL" id="VDO79798.1"/>
    </source>
</evidence>
<proteinExistence type="predicted"/>
<evidence type="ECO:0000313" key="3">
    <source>
        <dbReference type="WBParaSite" id="HPBE_0000923501-mRNA-1"/>
    </source>
</evidence>
<keyword evidence="2" id="KW-1185">Reference proteome</keyword>
<dbReference type="OrthoDB" id="5874196at2759"/>
<dbReference type="Proteomes" id="UP000050761">
    <property type="component" value="Unassembled WGS sequence"/>
</dbReference>
<name>A0A3P8BTG9_HELPZ</name>
<dbReference type="AlphaFoldDB" id="A0A3P8BTG9"/>
<dbReference type="EMBL" id="UZAH01026381">
    <property type="protein sequence ID" value="VDO79798.1"/>
    <property type="molecule type" value="Genomic_DNA"/>
</dbReference>
<reference evidence="1 2" key="1">
    <citation type="submission" date="2018-11" db="EMBL/GenBank/DDBJ databases">
        <authorList>
            <consortium name="Pathogen Informatics"/>
        </authorList>
    </citation>
    <scope>NUCLEOTIDE SEQUENCE [LARGE SCALE GENOMIC DNA]</scope>
</reference>
<evidence type="ECO:0000313" key="2">
    <source>
        <dbReference type="Proteomes" id="UP000050761"/>
    </source>
</evidence>
<dbReference type="WBParaSite" id="HPBE_0000923501-mRNA-1">
    <property type="protein sequence ID" value="HPBE_0000923501-mRNA-1"/>
    <property type="gene ID" value="HPBE_0000923501"/>
</dbReference>
<protein>
    <submittedName>
        <fullName evidence="3">Helitron helicase</fullName>
    </submittedName>
</protein>
<accession>A0A3P8BTG9</accession>
<gene>
    <name evidence="1" type="ORF">HPBE_LOCUS9236</name>
</gene>
<reference evidence="3" key="2">
    <citation type="submission" date="2019-09" db="UniProtKB">
        <authorList>
            <consortium name="WormBaseParasite"/>
        </authorList>
    </citation>
    <scope>IDENTIFICATION</scope>
</reference>
<organism evidence="1">
    <name type="scientific">Heligmosomoides polygyrus</name>
    <name type="common">Parasitic roundworm</name>
    <dbReference type="NCBI Taxonomy" id="6339"/>
    <lineage>
        <taxon>Eukaryota</taxon>
        <taxon>Metazoa</taxon>
        <taxon>Ecdysozoa</taxon>
        <taxon>Nematoda</taxon>
        <taxon>Chromadorea</taxon>
        <taxon>Rhabditida</taxon>
        <taxon>Rhabditina</taxon>
        <taxon>Rhabditomorpha</taxon>
        <taxon>Strongyloidea</taxon>
        <taxon>Heligmosomidae</taxon>
        <taxon>Heligmosomoides</taxon>
    </lineage>
</organism>
<sequence length="152" mass="17498">MGHIISRLYMFGEFIIPPRLHLRIEHSRVKNMLPSYTQVPEDCTDSELESDQIVTVKDEQDAQDADDDMEGTIRIHLKDDQIDPTIQDVSQIVADRVRKRKPNTPVKPEGERSLHFRQCVVSITNNLDFAPYRLEDRPLDTTAPRTSGFPRA</sequence>